<proteinExistence type="predicted"/>
<dbReference type="InterPro" id="IPR046228">
    <property type="entry name" value="DUF6261"/>
</dbReference>
<dbReference type="AlphaFoldDB" id="A0A381JQ26"/>
<organism evidence="1 2">
    <name type="scientific">Chryseobacterium indoltheticum</name>
    <dbReference type="NCBI Taxonomy" id="254"/>
    <lineage>
        <taxon>Bacteria</taxon>
        <taxon>Pseudomonadati</taxon>
        <taxon>Bacteroidota</taxon>
        <taxon>Flavobacteriia</taxon>
        <taxon>Flavobacteriales</taxon>
        <taxon>Weeksellaceae</taxon>
        <taxon>Chryseobacterium group</taxon>
        <taxon>Chryseobacterium</taxon>
    </lineage>
</organism>
<sequence length="247" mass="28263">MNAIDLFKLRNAEYLQYVKDYLAILNLNNPQQLEIEAKLTDLTARTTELETLYKKALASEKTQELLALDERRDDAVNGIFYFLLGNTYHFETDRQQKAELLLGNMALYGSGISRLNYQAETATINNLLRDWENKSELADAIILFDLSSWVNEMKAANEEFNTQYLLRTQEYGDANPDTIKSKREETNLAYYALRNRVDALHLLIETPPSPYATVINQLNALTDQYNVLLVNRKPGSADPANREGLTK</sequence>
<evidence type="ECO:0000313" key="2">
    <source>
        <dbReference type="Proteomes" id="UP000255231"/>
    </source>
</evidence>
<accession>A0A381JQ26</accession>
<protein>
    <submittedName>
        <fullName evidence="1">Uncharacterized protein</fullName>
    </submittedName>
</protein>
<gene>
    <name evidence="1" type="ORF">NCTC13560_03476</name>
</gene>
<dbReference type="Proteomes" id="UP000255231">
    <property type="component" value="Unassembled WGS sequence"/>
</dbReference>
<name>A0A381JQ26_9FLAO</name>
<dbReference type="RefSeq" id="WP_115596452.1">
    <property type="nucleotide sequence ID" value="NZ_CP033929.1"/>
</dbReference>
<reference evidence="1 2" key="1">
    <citation type="submission" date="2018-06" db="EMBL/GenBank/DDBJ databases">
        <authorList>
            <consortium name="Pathogen Informatics"/>
            <person name="Doyle S."/>
        </authorList>
    </citation>
    <scope>NUCLEOTIDE SEQUENCE [LARGE SCALE GENOMIC DNA]</scope>
    <source>
        <strain evidence="1 2">NCTC13560</strain>
    </source>
</reference>
<dbReference type="GeneID" id="303675499"/>
<dbReference type="KEGG" id="cil:EG358_17495"/>
<evidence type="ECO:0000313" key="1">
    <source>
        <dbReference type="EMBL" id="SUY53546.1"/>
    </source>
</evidence>
<dbReference type="EMBL" id="UFVS01000002">
    <property type="protein sequence ID" value="SUY53546.1"/>
    <property type="molecule type" value="Genomic_DNA"/>
</dbReference>
<dbReference type="Pfam" id="PF19775">
    <property type="entry name" value="DUF6261"/>
    <property type="match status" value="1"/>
</dbReference>